<keyword evidence="1" id="KW-0812">Transmembrane</keyword>
<accession>G2XXB4</accession>
<keyword evidence="1" id="KW-1133">Transmembrane helix</keyword>
<dbReference type="Proteomes" id="UP000008177">
    <property type="component" value="Unplaced contigs"/>
</dbReference>
<reference evidence="3" key="1">
    <citation type="journal article" date="2011" name="PLoS Genet.">
        <title>Genomic analysis of the necrotrophic fungal pathogens Sclerotinia sclerotiorum and Botrytis cinerea.</title>
        <authorList>
            <person name="Amselem J."/>
            <person name="Cuomo C.A."/>
            <person name="van Kan J.A."/>
            <person name="Viaud M."/>
            <person name="Benito E.P."/>
            <person name="Couloux A."/>
            <person name="Coutinho P.M."/>
            <person name="de Vries R.P."/>
            <person name="Dyer P.S."/>
            <person name="Fillinger S."/>
            <person name="Fournier E."/>
            <person name="Gout L."/>
            <person name="Hahn M."/>
            <person name="Kohn L."/>
            <person name="Lapalu N."/>
            <person name="Plummer K.M."/>
            <person name="Pradier J.M."/>
            <person name="Quevillon E."/>
            <person name="Sharon A."/>
            <person name="Simon A."/>
            <person name="ten Have A."/>
            <person name="Tudzynski B."/>
            <person name="Tudzynski P."/>
            <person name="Wincker P."/>
            <person name="Andrew M."/>
            <person name="Anthouard V."/>
            <person name="Beever R.E."/>
            <person name="Beffa R."/>
            <person name="Benoit I."/>
            <person name="Bouzid O."/>
            <person name="Brault B."/>
            <person name="Chen Z."/>
            <person name="Choquer M."/>
            <person name="Collemare J."/>
            <person name="Cotton P."/>
            <person name="Danchin E.G."/>
            <person name="Da Silva C."/>
            <person name="Gautier A."/>
            <person name="Giraud C."/>
            <person name="Giraud T."/>
            <person name="Gonzalez C."/>
            <person name="Grossetete S."/>
            <person name="Guldener U."/>
            <person name="Henrissat B."/>
            <person name="Howlett B.J."/>
            <person name="Kodira C."/>
            <person name="Kretschmer M."/>
            <person name="Lappartient A."/>
            <person name="Leroch M."/>
            <person name="Levis C."/>
            <person name="Mauceli E."/>
            <person name="Neuveglise C."/>
            <person name="Oeser B."/>
            <person name="Pearson M."/>
            <person name="Poulain J."/>
            <person name="Poussereau N."/>
            <person name="Quesneville H."/>
            <person name="Rascle C."/>
            <person name="Schumacher J."/>
            <person name="Segurens B."/>
            <person name="Sexton A."/>
            <person name="Silva E."/>
            <person name="Sirven C."/>
            <person name="Soanes D.M."/>
            <person name="Talbot N.J."/>
            <person name="Templeton M."/>
            <person name="Yandava C."/>
            <person name="Yarden O."/>
            <person name="Zeng Q."/>
            <person name="Rollins J.A."/>
            <person name="Lebrun M.H."/>
            <person name="Dickman M."/>
        </authorList>
    </citation>
    <scope>NUCLEOTIDE SEQUENCE [LARGE SCALE GENOMIC DNA]</scope>
    <source>
        <strain evidence="3">T4</strain>
    </source>
</reference>
<dbReference type="EMBL" id="FQ790275">
    <property type="protein sequence ID" value="CCD45192.1"/>
    <property type="molecule type" value="Genomic_DNA"/>
</dbReference>
<dbReference type="InParanoid" id="G2XXB4"/>
<evidence type="ECO:0000313" key="2">
    <source>
        <dbReference type="EMBL" id="CCD45192.1"/>
    </source>
</evidence>
<organism evidence="2 3">
    <name type="scientific">Botryotinia fuckeliana (strain T4)</name>
    <name type="common">Noble rot fungus</name>
    <name type="synonym">Botrytis cinerea</name>
    <dbReference type="NCBI Taxonomy" id="999810"/>
    <lineage>
        <taxon>Eukaryota</taxon>
        <taxon>Fungi</taxon>
        <taxon>Dikarya</taxon>
        <taxon>Ascomycota</taxon>
        <taxon>Pezizomycotina</taxon>
        <taxon>Leotiomycetes</taxon>
        <taxon>Helotiales</taxon>
        <taxon>Sclerotiniaceae</taxon>
        <taxon>Botrytis</taxon>
    </lineage>
</organism>
<protein>
    <submittedName>
        <fullName evidence="2">Uncharacterized protein</fullName>
    </submittedName>
</protein>
<name>G2XXB4_BOTF4</name>
<evidence type="ECO:0000313" key="3">
    <source>
        <dbReference type="Proteomes" id="UP000008177"/>
    </source>
</evidence>
<evidence type="ECO:0000256" key="1">
    <source>
        <dbReference type="SAM" id="Phobius"/>
    </source>
</evidence>
<dbReference type="AlphaFoldDB" id="G2XXB4"/>
<gene>
    <name evidence="2" type="ORF">BofuT4_uP009090.1</name>
</gene>
<dbReference type="HOGENOM" id="CLU_2903922_0_0_1"/>
<keyword evidence="1" id="KW-0472">Membrane</keyword>
<proteinExistence type="predicted"/>
<sequence>MKLMRNYKSATVSVCCLADLAQFDATCPYVCWWRCHATCMNIGLIILGIPLSIAENGRSDKK</sequence>
<feature type="transmembrane region" description="Helical" evidence="1">
    <location>
        <begin position="33"/>
        <end position="54"/>
    </location>
</feature>